<feature type="coiled-coil region" evidence="1">
    <location>
        <begin position="4"/>
        <end position="52"/>
    </location>
</feature>
<dbReference type="EMBL" id="CP045902">
    <property type="protein sequence ID" value="QQP38773.1"/>
    <property type="molecule type" value="Genomic_DNA"/>
</dbReference>
<sequence length="54" mass="6279">MEEMRSLEERMNVLITDNSHLECQVQASKNEVNEKESLVQTLTQNLEGKKTERS</sequence>
<protein>
    <submittedName>
        <fullName evidence="2">Uncharacterized protein</fullName>
    </submittedName>
</protein>
<dbReference type="AlphaFoldDB" id="A0A7T8GVU3"/>
<gene>
    <name evidence="2" type="ORF">FKW44_019451</name>
</gene>
<organism evidence="2 3">
    <name type="scientific">Caligus rogercresseyi</name>
    <name type="common">Sea louse</name>
    <dbReference type="NCBI Taxonomy" id="217165"/>
    <lineage>
        <taxon>Eukaryota</taxon>
        <taxon>Metazoa</taxon>
        <taxon>Ecdysozoa</taxon>
        <taxon>Arthropoda</taxon>
        <taxon>Crustacea</taxon>
        <taxon>Multicrustacea</taxon>
        <taxon>Hexanauplia</taxon>
        <taxon>Copepoda</taxon>
        <taxon>Siphonostomatoida</taxon>
        <taxon>Caligidae</taxon>
        <taxon>Caligus</taxon>
    </lineage>
</organism>
<dbReference type="Proteomes" id="UP000595437">
    <property type="component" value="Chromosome 13"/>
</dbReference>
<keyword evidence="3" id="KW-1185">Reference proteome</keyword>
<keyword evidence="1" id="KW-0175">Coiled coil</keyword>
<reference evidence="3" key="1">
    <citation type="submission" date="2021-01" db="EMBL/GenBank/DDBJ databases">
        <title>Caligus Genome Assembly.</title>
        <authorList>
            <person name="Gallardo-Escarate C."/>
        </authorList>
    </citation>
    <scope>NUCLEOTIDE SEQUENCE [LARGE SCALE GENOMIC DNA]</scope>
</reference>
<evidence type="ECO:0000313" key="2">
    <source>
        <dbReference type="EMBL" id="QQP38773.1"/>
    </source>
</evidence>
<accession>A0A7T8GVU3</accession>
<evidence type="ECO:0000256" key="1">
    <source>
        <dbReference type="SAM" id="Coils"/>
    </source>
</evidence>
<evidence type="ECO:0000313" key="3">
    <source>
        <dbReference type="Proteomes" id="UP000595437"/>
    </source>
</evidence>
<name>A0A7T8GVU3_CALRO</name>
<proteinExistence type="predicted"/>